<feature type="binding site" evidence="15">
    <location>
        <position position="85"/>
    </location>
    <ligand>
        <name>ATP</name>
        <dbReference type="ChEBI" id="CHEBI:30616"/>
    </ligand>
</feature>
<dbReference type="InterPro" id="IPR052059">
    <property type="entry name" value="CR_Ser/Thr_kinase"/>
</dbReference>
<dbReference type="FunFam" id="3.30.200.20:FF:000225">
    <property type="entry name" value="cold-responsive protein kinase 1"/>
    <property type="match status" value="1"/>
</dbReference>
<evidence type="ECO:0000256" key="4">
    <source>
        <dbReference type="ARBA" id="ARBA00022679"/>
    </source>
</evidence>
<evidence type="ECO:0000256" key="7">
    <source>
        <dbReference type="ARBA" id="ARBA00022737"/>
    </source>
</evidence>
<evidence type="ECO:0000256" key="13">
    <source>
        <dbReference type="ARBA" id="ARBA00023170"/>
    </source>
</evidence>
<keyword evidence="8 15" id="KW-0547">Nucleotide-binding</keyword>
<comment type="subcellular location">
    <subcellularLocation>
        <location evidence="1">Membrane</location>
        <topology evidence="1">Single-pass membrane protein</topology>
    </subcellularLocation>
</comment>
<dbReference type="Pfam" id="PF00069">
    <property type="entry name" value="Pkinase"/>
    <property type="match status" value="1"/>
</dbReference>
<comment type="caution">
    <text evidence="19">The sequence shown here is derived from an EMBL/GenBank/DDBJ whole genome shotgun (WGS) entry which is preliminary data.</text>
</comment>
<dbReference type="PANTHER" id="PTHR47973">
    <property type="entry name" value="CYSTEINE-RICH RECEPTOR-LIKE PROTEIN KINASE 3"/>
    <property type="match status" value="1"/>
</dbReference>
<gene>
    <name evidence="19" type="ORF">LSAT_V11C700382580</name>
</gene>
<feature type="domain" description="Protein kinase" evidence="18">
    <location>
        <begin position="57"/>
        <end position="337"/>
    </location>
</feature>
<evidence type="ECO:0000256" key="15">
    <source>
        <dbReference type="PROSITE-ProRule" id="PRU10141"/>
    </source>
</evidence>
<evidence type="ECO:0000256" key="10">
    <source>
        <dbReference type="ARBA" id="ARBA00022840"/>
    </source>
</evidence>
<name>A0A9R1V2F7_LACSA</name>
<feature type="compositionally biased region" description="Low complexity" evidence="17">
    <location>
        <begin position="357"/>
        <end position="371"/>
    </location>
</feature>
<dbReference type="CDD" id="cd14066">
    <property type="entry name" value="STKc_IRAK"/>
    <property type="match status" value="1"/>
</dbReference>
<evidence type="ECO:0000256" key="5">
    <source>
        <dbReference type="ARBA" id="ARBA00022692"/>
    </source>
</evidence>
<evidence type="ECO:0000256" key="8">
    <source>
        <dbReference type="ARBA" id="ARBA00022741"/>
    </source>
</evidence>
<feature type="region of interest" description="Disordered" evidence="17">
    <location>
        <begin position="353"/>
        <end position="382"/>
    </location>
</feature>
<dbReference type="InterPro" id="IPR017441">
    <property type="entry name" value="Protein_kinase_ATP_BS"/>
</dbReference>
<keyword evidence="11" id="KW-1133">Transmembrane helix</keyword>
<dbReference type="EMBL" id="NBSK02000007">
    <property type="protein sequence ID" value="KAJ0198331.1"/>
    <property type="molecule type" value="Genomic_DNA"/>
</dbReference>
<dbReference type="Proteomes" id="UP000235145">
    <property type="component" value="Unassembled WGS sequence"/>
</dbReference>
<dbReference type="InterPro" id="IPR008271">
    <property type="entry name" value="Ser/Thr_kinase_AS"/>
</dbReference>
<keyword evidence="3" id="KW-0597">Phosphoprotein</keyword>
<dbReference type="PROSITE" id="PS00107">
    <property type="entry name" value="PROTEIN_KINASE_ATP"/>
    <property type="match status" value="1"/>
</dbReference>
<keyword evidence="14" id="KW-0325">Glycoprotein</keyword>
<proteinExistence type="inferred from homology"/>
<keyword evidence="5" id="KW-0812">Transmembrane</keyword>
<dbReference type="Gene3D" id="1.10.510.10">
    <property type="entry name" value="Transferase(Phosphotransferase) domain 1"/>
    <property type="match status" value="1"/>
</dbReference>
<keyword evidence="13" id="KW-0675">Receptor</keyword>
<keyword evidence="4" id="KW-0808">Transferase</keyword>
<evidence type="ECO:0000256" key="14">
    <source>
        <dbReference type="ARBA" id="ARBA00023180"/>
    </source>
</evidence>
<comment type="similarity">
    <text evidence="16">Belongs to the protein kinase superfamily.</text>
</comment>
<dbReference type="PROSITE" id="PS00108">
    <property type="entry name" value="PROTEIN_KINASE_ST"/>
    <property type="match status" value="1"/>
</dbReference>
<dbReference type="GO" id="GO:0016020">
    <property type="term" value="C:membrane"/>
    <property type="evidence" value="ECO:0007669"/>
    <property type="project" value="UniProtKB-SubCell"/>
</dbReference>
<evidence type="ECO:0000256" key="11">
    <source>
        <dbReference type="ARBA" id="ARBA00022989"/>
    </source>
</evidence>
<dbReference type="Gene3D" id="3.30.200.20">
    <property type="entry name" value="Phosphorylase Kinase, domain 1"/>
    <property type="match status" value="1"/>
</dbReference>
<evidence type="ECO:0000256" key="3">
    <source>
        <dbReference type="ARBA" id="ARBA00022553"/>
    </source>
</evidence>
<dbReference type="SUPFAM" id="SSF56112">
    <property type="entry name" value="Protein kinase-like (PK-like)"/>
    <property type="match status" value="1"/>
</dbReference>
<sequence>MTKFSCCFGKVASPTNGVLVHRVLTYTISNYLNAELLDVENMRLYTYKDLQIATGDFKPENKIGQGGFGSVYKGLLKDGKIVAIKVLSAESRQGLREFLTEITIISDIQHENLVKLHGYCVEKDHRILVYGYLKNSSLDQTLLGGNHCSIKFTWEIRRKICIGVAKGLTYLHEEVQPHVIHRDIKASNILLDEDFTPKISDFGLAKLFPSHLTHISTRIAGTLGYLAPEYAIRGQLTRKADIYSFGVLLLEIVSGKSNQNKQLPVEEQYLLERVWELYREGELKRLVDTLMGDNDDDFDKDEACRYLKIGLLCTQRLQKNRPSMSNVMMMLNDEKDLDEKDLSDPGLISELTKFKSNKNNTSGTATSSSHSGKQEDKDSSLYGDTTSSYATMNFTTIIGR</sequence>
<dbReference type="AlphaFoldDB" id="A0A9R1V2F7"/>
<keyword evidence="7" id="KW-0677">Repeat</keyword>
<evidence type="ECO:0000256" key="6">
    <source>
        <dbReference type="ARBA" id="ARBA00022729"/>
    </source>
</evidence>
<evidence type="ECO:0000256" key="16">
    <source>
        <dbReference type="RuleBase" id="RU000304"/>
    </source>
</evidence>
<dbReference type="SMART" id="SM00220">
    <property type="entry name" value="S_TKc"/>
    <property type="match status" value="1"/>
</dbReference>
<keyword evidence="10 15" id="KW-0067">ATP-binding</keyword>
<evidence type="ECO:0000313" key="20">
    <source>
        <dbReference type="Proteomes" id="UP000235145"/>
    </source>
</evidence>
<evidence type="ECO:0000256" key="2">
    <source>
        <dbReference type="ARBA" id="ARBA00022527"/>
    </source>
</evidence>
<keyword evidence="2 16" id="KW-0723">Serine/threonine-protein kinase</keyword>
<protein>
    <recommendedName>
        <fullName evidence="18">Protein kinase domain-containing protein</fullName>
    </recommendedName>
</protein>
<evidence type="ECO:0000256" key="9">
    <source>
        <dbReference type="ARBA" id="ARBA00022777"/>
    </source>
</evidence>
<dbReference type="InterPro" id="IPR000719">
    <property type="entry name" value="Prot_kinase_dom"/>
</dbReference>
<evidence type="ECO:0000313" key="19">
    <source>
        <dbReference type="EMBL" id="KAJ0198331.1"/>
    </source>
</evidence>
<keyword evidence="6" id="KW-0732">Signal</keyword>
<organism evidence="19 20">
    <name type="scientific">Lactuca sativa</name>
    <name type="common">Garden lettuce</name>
    <dbReference type="NCBI Taxonomy" id="4236"/>
    <lineage>
        <taxon>Eukaryota</taxon>
        <taxon>Viridiplantae</taxon>
        <taxon>Streptophyta</taxon>
        <taxon>Embryophyta</taxon>
        <taxon>Tracheophyta</taxon>
        <taxon>Spermatophyta</taxon>
        <taxon>Magnoliopsida</taxon>
        <taxon>eudicotyledons</taxon>
        <taxon>Gunneridae</taxon>
        <taxon>Pentapetalae</taxon>
        <taxon>asterids</taxon>
        <taxon>campanulids</taxon>
        <taxon>Asterales</taxon>
        <taxon>Asteraceae</taxon>
        <taxon>Cichorioideae</taxon>
        <taxon>Cichorieae</taxon>
        <taxon>Lactucinae</taxon>
        <taxon>Lactuca</taxon>
    </lineage>
</organism>
<keyword evidence="9" id="KW-0418">Kinase</keyword>
<dbReference type="GO" id="GO:0005524">
    <property type="term" value="F:ATP binding"/>
    <property type="evidence" value="ECO:0007669"/>
    <property type="project" value="UniProtKB-UniRule"/>
</dbReference>
<dbReference type="InterPro" id="IPR011009">
    <property type="entry name" value="Kinase-like_dom_sf"/>
</dbReference>
<evidence type="ECO:0000259" key="18">
    <source>
        <dbReference type="PROSITE" id="PS50011"/>
    </source>
</evidence>
<keyword evidence="12" id="KW-0472">Membrane</keyword>
<evidence type="ECO:0000256" key="12">
    <source>
        <dbReference type="ARBA" id="ARBA00023136"/>
    </source>
</evidence>
<reference evidence="19 20" key="1">
    <citation type="journal article" date="2017" name="Nat. Commun.">
        <title>Genome assembly with in vitro proximity ligation data and whole-genome triplication in lettuce.</title>
        <authorList>
            <person name="Reyes-Chin-Wo S."/>
            <person name="Wang Z."/>
            <person name="Yang X."/>
            <person name="Kozik A."/>
            <person name="Arikit S."/>
            <person name="Song C."/>
            <person name="Xia L."/>
            <person name="Froenicke L."/>
            <person name="Lavelle D.O."/>
            <person name="Truco M.J."/>
            <person name="Xia R."/>
            <person name="Zhu S."/>
            <person name="Xu C."/>
            <person name="Xu H."/>
            <person name="Xu X."/>
            <person name="Cox K."/>
            <person name="Korf I."/>
            <person name="Meyers B.C."/>
            <person name="Michelmore R.W."/>
        </authorList>
    </citation>
    <scope>NUCLEOTIDE SEQUENCE [LARGE SCALE GENOMIC DNA]</scope>
    <source>
        <strain evidence="20">cv. Salinas</strain>
        <tissue evidence="19">Seedlings</tissue>
    </source>
</reference>
<dbReference type="GO" id="GO:0004674">
    <property type="term" value="F:protein serine/threonine kinase activity"/>
    <property type="evidence" value="ECO:0000318"/>
    <property type="project" value="GO_Central"/>
</dbReference>
<accession>A0A9R1V2F7</accession>
<dbReference type="FunFam" id="1.10.510.10:FF:000044">
    <property type="entry name" value="Putative LRR receptor-like serine/threonine-protein kinase"/>
    <property type="match status" value="1"/>
</dbReference>
<evidence type="ECO:0000256" key="1">
    <source>
        <dbReference type="ARBA" id="ARBA00004167"/>
    </source>
</evidence>
<evidence type="ECO:0000256" key="17">
    <source>
        <dbReference type="SAM" id="MobiDB-lite"/>
    </source>
</evidence>
<dbReference type="PROSITE" id="PS50011">
    <property type="entry name" value="PROTEIN_KINASE_DOM"/>
    <property type="match status" value="1"/>
</dbReference>
<keyword evidence="20" id="KW-1185">Reference proteome</keyword>